<dbReference type="InterPro" id="IPR000719">
    <property type="entry name" value="Prot_kinase_dom"/>
</dbReference>
<dbReference type="Gene3D" id="3.30.200.20">
    <property type="entry name" value="Phosphorylase Kinase, domain 1"/>
    <property type="match status" value="1"/>
</dbReference>
<evidence type="ECO:0000259" key="2">
    <source>
        <dbReference type="PROSITE" id="PS50011"/>
    </source>
</evidence>
<dbReference type="InterPro" id="IPR001245">
    <property type="entry name" value="Ser-Thr/Tyr_kinase_cat_dom"/>
</dbReference>
<dbReference type="SUPFAM" id="SSF56112">
    <property type="entry name" value="Protein kinase-like (PK-like)"/>
    <property type="match status" value="1"/>
</dbReference>
<gene>
    <name evidence="3" type="ORF">LUZ61_002895</name>
</gene>
<dbReference type="EMBL" id="JAMRDG010000001">
    <property type="protein sequence ID" value="KAJ3699190.1"/>
    <property type="molecule type" value="Genomic_DNA"/>
</dbReference>
<feature type="compositionally biased region" description="Acidic residues" evidence="1">
    <location>
        <begin position="36"/>
        <end position="46"/>
    </location>
</feature>
<dbReference type="GO" id="GO:0005524">
    <property type="term" value="F:ATP binding"/>
    <property type="evidence" value="ECO:0007669"/>
    <property type="project" value="InterPro"/>
</dbReference>
<protein>
    <recommendedName>
        <fullName evidence="2">Protein kinase domain-containing protein</fullName>
    </recommendedName>
</protein>
<name>A0AAD6ESB4_9POAL</name>
<accession>A0AAD6ESB4</accession>
<feature type="region of interest" description="Disordered" evidence="1">
    <location>
        <begin position="329"/>
        <end position="352"/>
    </location>
</feature>
<proteinExistence type="predicted"/>
<dbReference type="AlphaFoldDB" id="A0AAD6ESB4"/>
<reference evidence="3 4" key="1">
    <citation type="journal article" date="2022" name="Cell">
        <title>Repeat-based holocentromeres influence genome architecture and karyotype evolution.</title>
        <authorList>
            <person name="Hofstatter P.G."/>
            <person name="Thangavel G."/>
            <person name="Lux T."/>
            <person name="Neumann P."/>
            <person name="Vondrak T."/>
            <person name="Novak P."/>
            <person name="Zhang M."/>
            <person name="Costa L."/>
            <person name="Castellani M."/>
            <person name="Scott A."/>
            <person name="Toegelov H."/>
            <person name="Fuchs J."/>
            <person name="Mata-Sucre Y."/>
            <person name="Dias Y."/>
            <person name="Vanzela A.L.L."/>
            <person name="Huettel B."/>
            <person name="Almeida C.C.S."/>
            <person name="Simkova H."/>
            <person name="Souza G."/>
            <person name="Pedrosa-Harand A."/>
            <person name="Macas J."/>
            <person name="Mayer K.F.X."/>
            <person name="Houben A."/>
            <person name="Marques A."/>
        </authorList>
    </citation>
    <scope>NUCLEOTIDE SEQUENCE [LARGE SCALE GENOMIC DNA]</scope>
    <source>
        <strain evidence="3">RhyTen1mFocal</strain>
    </source>
</reference>
<dbReference type="PROSITE" id="PS50011">
    <property type="entry name" value="PROTEIN_KINASE_DOM"/>
    <property type="match status" value="1"/>
</dbReference>
<feature type="domain" description="Protein kinase" evidence="2">
    <location>
        <begin position="8"/>
        <end position="337"/>
    </location>
</feature>
<comment type="caution">
    <text evidence="3">The sequence shown here is derived from an EMBL/GenBank/DDBJ whole genome shotgun (WGS) entry which is preliminary data.</text>
</comment>
<evidence type="ECO:0000313" key="3">
    <source>
        <dbReference type="EMBL" id="KAJ3699190.1"/>
    </source>
</evidence>
<dbReference type="Proteomes" id="UP001210211">
    <property type="component" value="Unassembled WGS sequence"/>
</dbReference>
<keyword evidence="4" id="KW-1185">Reference proteome</keyword>
<evidence type="ECO:0000256" key="1">
    <source>
        <dbReference type="SAM" id="MobiDB-lite"/>
    </source>
</evidence>
<dbReference type="GO" id="GO:0004672">
    <property type="term" value="F:protein kinase activity"/>
    <property type="evidence" value="ECO:0007669"/>
    <property type="project" value="InterPro"/>
</dbReference>
<feature type="region of interest" description="Disordered" evidence="1">
    <location>
        <begin position="1"/>
        <end position="62"/>
    </location>
</feature>
<dbReference type="InterPro" id="IPR011009">
    <property type="entry name" value="Kinase-like_dom_sf"/>
</dbReference>
<dbReference type="PANTHER" id="PTHR27006">
    <property type="entry name" value="PROMASTIGOTE SURFACE ANTIGEN PROTEIN PSA"/>
    <property type="match status" value="1"/>
</dbReference>
<feature type="compositionally biased region" description="Low complexity" evidence="1">
    <location>
        <begin position="343"/>
        <end position="352"/>
    </location>
</feature>
<organism evidence="3 4">
    <name type="scientific">Rhynchospora tenuis</name>
    <dbReference type="NCBI Taxonomy" id="198213"/>
    <lineage>
        <taxon>Eukaryota</taxon>
        <taxon>Viridiplantae</taxon>
        <taxon>Streptophyta</taxon>
        <taxon>Embryophyta</taxon>
        <taxon>Tracheophyta</taxon>
        <taxon>Spermatophyta</taxon>
        <taxon>Magnoliopsida</taxon>
        <taxon>Liliopsida</taxon>
        <taxon>Poales</taxon>
        <taxon>Cyperaceae</taxon>
        <taxon>Cyperoideae</taxon>
        <taxon>Rhynchosporeae</taxon>
        <taxon>Rhynchospora</taxon>
    </lineage>
</organism>
<dbReference type="Pfam" id="PF07714">
    <property type="entry name" value="PK_Tyr_Ser-Thr"/>
    <property type="match status" value="1"/>
</dbReference>
<dbReference type="Gene3D" id="1.10.510.10">
    <property type="entry name" value="Transferase(Phosphotransferase) domain 1"/>
    <property type="match status" value="1"/>
</dbReference>
<sequence length="352" mass="40085">MKRVLEMLDNDEALPTPSYPGFYRENEKSQDSSSDISEDSDTIESESTEHSEPEDASNPELQPSFITEYSLEDLNIITDNFSSILAGNHFQYMGSLDEQTVAVEETNIGSDILVLDHPNIINILGYCSEVEEKYFIIYEYPTNGHLADYLNGQDQTRPEHLEWGTRVKIIKGVARGISFLHHGFEGGYIIHGDLNPSKIYLDDSWKAKLCGFGSANILDEDQDFCEFSEYETLQFIPPEVATYGWHSKKSDVYNYGTILLQILVNTSVVDPAFFNKVWKQWEQDKMLELLDPKLNQCPDEEAQRYFHIALLCVQYEPEKRPSMSEVLEMLNNDDPLPPPFNPIPSSSSHATA</sequence>
<evidence type="ECO:0000313" key="4">
    <source>
        <dbReference type="Proteomes" id="UP001210211"/>
    </source>
</evidence>